<proteinExistence type="predicted"/>
<comment type="caution">
    <text evidence="3">The sequence shown here is derived from an EMBL/GenBank/DDBJ whole genome shotgun (WGS) entry which is preliminary data.</text>
</comment>
<gene>
    <name evidence="3" type="ORF">CYMTET_31090</name>
</gene>
<keyword evidence="4" id="KW-1185">Reference proteome</keyword>
<evidence type="ECO:0000313" key="4">
    <source>
        <dbReference type="Proteomes" id="UP001190700"/>
    </source>
</evidence>
<feature type="transmembrane region" description="Helical" evidence="2">
    <location>
        <begin position="15"/>
        <end position="37"/>
    </location>
</feature>
<feature type="compositionally biased region" description="Low complexity" evidence="1">
    <location>
        <begin position="127"/>
        <end position="139"/>
    </location>
</feature>
<evidence type="ECO:0000256" key="2">
    <source>
        <dbReference type="SAM" id="Phobius"/>
    </source>
</evidence>
<feature type="compositionally biased region" description="Polar residues" evidence="1">
    <location>
        <begin position="87"/>
        <end position="96"/>
    </location>
</feature>
<evidence type="ECO:0000256" key="1">
    <source>
        <dbReference type="SAM" id="MobiDB-lite"/>
    </source>
</evidence>
<dbReference type="Proteomes" id="UP001190700">
    <property type="component" value="Unassembled WGS sequence"/>
</dbReference>
<feature type="compositionally biased region" description="Basic and acidic residues" evidence="1">
    <location>
        <begin position="144"/>
        <end position="166"/>
    </location>
</feature>
<dbReference type="EMBL" id="LGRX02018357">
    <property type="protein sequence ID" value="KAK3259928.1"/>
    <property type="molecule type" value="Genomic_DNA"/>
</dbReference>
<reference evidence="3 4" key="1">
    <citation type="journal article" date="2015" name="Genome Biol. Evol.">
        <title>Comparative Genomics of a Bacterivorous Green Alga Reveals Evolutionary Causalities and Consequences of Phago-Mixotrophic Mode of Nutrition.</title>
        <authorList>
            <person name="Burns J.A."/>
            <person name="Paasch A."/>
            <person name="Narechania A."/>
            <person name="Kim E."/>
        </authorList>
    </citation>
    <scope>NUCLEOTIDE SEQUENCE [LARGE SCALE GENOMIC DNA]</scope>
    <source>
        <strain evidence="3 4">PLY_AMNH</strain>
    </source>
</reference>
<evidence type="ECO:0000313" key="3">
    <source>
        <dbReference type="EMBL" id="KAK3259928.1"/>
    </source>
</evidence>
<organism evidence="3 4">
    <name type="scientific">Cymbomonas tetramitiformis</name>
    <dbReference type="NCBI Taxonomy" id="36881"/>
    <lineage>
        <taxon>Eukaryota</taxon>
        <taxon>Viridiplantae</taxon>
        <taxon>Chlorophyta</taxon>
        <taxon>Pyramimonadophyceae</taxon>
        <taxon>Pyramimonadales</taxon>
        <taxon>Pyramimonadaceae</taxon>
        <taxon>Cymbomonas</taxon>
    </lineage>
</organism>
<dbReference type="AlphaFoldDB" id="A0AAE0FHT5"/>
<feature type="region of interest" description="Disordered" evidence="1">
    <location>
        <begin position="87"/>
        <end position="113"/>
    </location>
</feature>
<keyword evidence="2" id="KW-0472">Membrane</keyword>
<keyword evidence="2" id="KW-0812">Transmembrane</keyword>
<protein>
    <submittedName>
        <fullName evidence="3">Uncharacterized protein</fullName>
    </submittedName>
</protein>
<accession>A0AAE0FHT5</accession>
<name>A0AAE0FHT5_9CHLO</name>
<sequence length="326" mass="35308">MGKRIPSSIELEKDYWLWLPKFLAVLFVGGLVCLVILTDFGENSHHISPQHLPLNHHNRDLGALPDLQVASETRPSSSRFLENVTTRARLSETSEQLAEEASSGETAPSAEGGESLVDAAVRSQAAASSVQAASGQAEEASSEDALRPVDEAQPRHEEASFEDFKVKEVHRAQVEPPFDEGVGLNGEQLEIQQEARSDYSPSVEPTVAGEADVWYSKLAPPGTQEGSAPSDTASLFDALPPSNEHTNKAKPLSLLMNISFTRSPPPGELRSKQAMEYPACRGEALLGSENITTVELKNILVSKIMVRSAAIPFLGRVSVSCWKNRT</sequence>
<feature type="region of interest" description="Disordered" evidence="1">
    <location>
        <begin position="127"/>
        <end position="166"/>
    </location>
</feature>
<keyword evidence="2" id="KW-1133">Transmembrane helix</keyword>